<keyword evidence="2" id="KW-0503">Monooxygenase</keyword>
<dbReference type="AlphaFoldDB" id="A0A6P2C9F8"/>
<dbReference type="PRINTS" id="PR00385">
    <property type="entry name" value="P450"/>
</dbReference>
<dbReference type="PRINTS" id="PR00359">
    <property type="entry name" value="BP450"/>
</dbReference>
<dbReference type="InterPro" id="IPR002397">
    <property type="entry name" value="Cyt_P450_B"/>
</dbReference>
<dbReference type="InterPro" id="IPR017972">
    <property type="entry name" value="Cyt_P450_CS"/>
</dbReference>
<dbReference type="InterPro" id="IPR036396">
    <property type="entry name" value="Cyt_P450_sf"/>
</dbReference>
<dbReference type="Proteomes" id="UP000460272">
    <property type="component" value="Unassembled WGS sequence"/>
</dbReference>
<protein>
    <submittedName>
        <fullName evidence="4">Cytochrome P450</fullName>
    </submittedName>
</protein>
<gene>
    <name evidence="4" type="ORF">EAS64_04080</name>
</gene>
<dbReference type="RefSeq" id="WP_145851334.1">
    <property type="nucleotide sequence ID" value="NZ_RPFW01000001.1"/>
</dbReference>
<dbReference type="Gene3D" id="1.10.630.10">
    <property type="entry name" value="Cytochrome P450"/>
    <property type="match status" value="1"/>
</dbReference>
<evidence type="ECO:0000313" key="4">
    <source>
        <dbReference type="EMBL" id="TVZ06581.1"/>
    </source>
</evidence>
<dbReference type="SUPFAM" id="SSF48264">
    <property type="entry name" value="Cytochrome P450"/>
    <property type="match status" value="1"/>
</dbReference>
<dbReference type="PROSITE" id="PS00086">
    <property type="entry name" value="CYTOCHROME_P450"/>
    <property type="match status" value="1"/>
</dbReference>
<comment type="similarity">
    <text evidence="1 2">Belongs to the cytochrome P450 family.</text>
</comment>
<dbReference type="EMBL" id="RPFW01000001">
    <property type="protein sequence ID" value="TVZ06581.1"/>
    <property type="molecule type" value="Genomic_DNA"/>
</dbReference>
<evidence type="ECO:0000256" key="3">
    <source>
        <dbReference type="SAM" id="MobiDB-lite"/>
    </source>
</evidence>
<name>A0A6P2C9F8_9ACTN</name>
<evidence type="ECO:0000256" key="2">
    <source>
        <dbReference type="RuleBase" id="RU000461"/>
    </source>
</evidence>
<dbReference type="GO" id="GO:0005506">
    <property type="term" value="F:iron ion binding"/>
    <property type="evidence" value="ECO:0007669"/>
    <property type="project" value="InterPro"/>
</dbReference>
<feature type="region of interest" description="Disordered" evidence="3">
    <location>
        <begin position="1"/>
        <end position="33"/>
    </location>
</feature>
<dbReference type="PANTHER" id="PTHR46696:SF6">
    <property type="entry name" value="P450, PUTATIVE (EUROFUNG)-RELATED"/>
    <property type="match status" value="1"/>
</dbReference>
<dbReference type="OrthoDB" id="502624at2"/>
<organism evidence="4 5">
    <name type="scientific">Trebonia kvetii</name>
    <dbReference type="NCBI Taxonomy" id="2480626"/>
    <lineage>
        <taxon>Bacteria</taxon>
        <taxon>Bacillati</taxon>
        <taxon>Actinomycetota</taxon>
        <taxon>Actinomycetes</taxon>
        <taxon>Streptosporangiales</taxon>
        <taxon>Treboniaceae</taxon>
        <taxon>Trebonia</taxon>
    </lineage>
</organism>
<dbReference type="GO" id="GO:0004497">
    <property type="term" value="F:monooxygenase activity"/>
    <property type="evidence" value="ECO:0007669"/>
    <property type="project" value="UniProtKB-KW"/>
</dbReference>
<comment type="caution">
    <text evidence="4">The sequence shown here is derived from an EMBL/GenBank/DDBJ whole genome shotgun (WGS) entry which is preliminary data.</text>
</comment>
<proteinExistence type="inferred from homology"/>
<keyword evidence="2" id="KW-0560">Oxidoreductase</keyword>
<keyword evidence="2" id="KW-0349">Heme</keyword>
<evidence type="ECO:0000313" key="5">
    <source>
        <dbReference type="Proteomes" id="UP000460272"/>
    </source>
</evidence>
<dbReference type="GO" id="GO:0016705">
    <property type="term" value="F:oxidoreductase activity, acting on paired donors, with incorporation or reduction of molecular oxygen"/>
    <property type="evidence" value="ECO:0007669"/>
    <property type="project" value="InterPro"/>
</dbReference>
<dbReference type="PANTHER" id="PTHR46696">
    <property type="entry name" value="P450, PUTATIVE (EUROFUNG)-RELATED"/>
    <property type="match status" value="1"/>
</dbReference>
<dbReference type="Pfam" id="PF00067">
    <property type="entry name" value="p450"/>
    <property type="match status" value="1"/>
</dbReference>
<keyword evidence="2" id="KW-0408">Iron</keyword>
<evidence type="ECO:0000256" key="1">
    <source>
        <dbReference type="ARBA" id="ARBA00010617"/>
    </source>
</evidence>
<keyword evidence="2" id="KW-0479">Metal-binding</keyword>
<reference evidence="4 5" key="1">
    <citation type="submission" date="2018-11" db="EMBL/GenBank/DDBJ databases">
        <title>Trebonia kvetii gen.nov., sp.nov., a novel acidophilic actinobacterium, and proposal of the new actinobacterial family Treboniaceae fam. nov.</title>
        <authorList>
            <person name="Rapoport D."/>
            <person name="Sagova-Mareckova M."/>
            <person name="Sedlacek I."/>
            <person name="Provaznik J."/>
            <person name="Kralova S."/>
            <person name="Pavlinic D."/>
            <person name="Benes V."/>
            <person name="Kopecky J."/>
        </authorList>
    </citation>
    <scope>NUCLEOTIDE SEQUENCE [LARGE SCALE GENOMIC DNA]</scope>
    <source>
        <strain evidence="4 5">15Tr583</strain>
    </source>
</reference>
<sequence length="398" mass="42953">MTSQTRRPGAPYDPLDPDHHADPAPRLAAAREQCPVSEPRPGVYVLAGHADVRAALAAHGAFSSKGNFLLAAGTDLAPVPAEMITMLDPPEHTALRARLRHWFTPARLRALEPRVREIVAGVLGGLATGQPVEAFTTLARPVPARIVYALLGLPEKDWDQVQAWADVLNNLLPQIPQGLPELEALGGYLAGLAAERAAQPLAGADVIDGLTHAADGEATLSVPEVVAHMMQLIVAGTDTTASLITSLLYELLTDRTRWERLLADRSLVIPVIEESLRHDSPLPYVLRTVREGREIDGCPVSAGDRLVLSLQSANWDEDAWGPDASRFVIDRPSGQAANMAFGYGIHTCLGAPLARLEARIVLEAMLDRFPGLRLVPGYVREAAPGLMTRRPRRLDVVL</sequence>
<dbReference type="InterPro" id="IPR001128">
    <property type="entry name" value="Cyt_P450"/>
</dbReference>
<keyword evidence="5" id="KW-1185">Reference proteome</keyword>
<dbReference type="GO" id="GO:0020037">
    <property type="term" value="F:heme binding"/>
    <property type="evidence" value="ECO:0007669"/>
    <property type="project" value="InterPro"/>
</dbReference>
<accession>A0A6P2C9F8</accession>